<dbReference type="AlphaFoldDB" id="A0A9Q0IMI0"/>
<evidence type="ECO:0000313" key="3">
    <source>
        <dbReference type="Proteomes" id="UP001148018"/>
    </source>
</evidence>
<gene>
    <name evidence="2" type="ORF">NHX12_031145</name>
</gene>
<proteinExistence type="predicted"/>
<keyword evidence="3" id="KW-1185">Reference proteome</keyword>
<keyword evidence="1" id="KW-0812">Transmembrane</keyword>
<accession>A0A9Q0IMI0</accession>
<keyword evidence="1" id="KW-0472">Membrane</keyword>
<keyword evidence="1" id="KW-1133">Transmembrane helix</keyword>
<protein>
    <submittedName>
        <fullName evidence="2">Uncharacterized protein</fullName>
    </submittedName>
</protein>
<sequence>MADPTGPSLDGAGAGVADVDVCSLEIERNYEIIPAVICSMCCLFGIIYCFFGKNRRSWRHMVSPAISALQCSTTPSALS</sequence>
<dbReference type="OrthoDB" id="8955869at2759"/>
<evidence type="ECO:0000313" key="2">
    <source>
        <dbReference type="EMBL" id="KAJ3603403.1"/>
    </source>
</evidence>
<feature type="transmembrane region" description="Helical" evidence="1">
    <location>
        <begin position="32"/>
        <end position="51"/>
    </location>
</feature>
<name>A0A9Q0IMI0_9TELE</name>
<dbReference type="EMBL" id="JANIIK010000046">
    <property type="protein sequence ID" value="KAJ3603403.1"/>
    <property type="molecule type" value="Genomic_DNA"/>
</dbReference>
<reference evidence="2" key="1">
    <citation type="submission" date="2022-07" db="EMBL/GenBank/DDBJ databases">
        <title>Chromosome-level genome of Muraenolepis orangiensis.</title>
        <authorList>
            <person name="Kim J."/>
        </authorList>
    </citation>
    <scope>NUCLEOTIDE SEQUENCE</scope>
    <source>
        <strain evidence="2">KU_S4_2022</strain>
        <tissue evidence="2">Muscle</tissue>
    </source>
</reference>
<dbReference type="Proteomes" id="UP001148018">
    <property type="component" value="Unassembled WGS sequence"/>
</dbReference>
<organism evidence="2 3">
    <name type="scientific">Muraenolepis orangiensis</name>
    <name type="common">Patagonian moray cod</name>
    <dbReference type="NCBI Taxonomy" id="630683"/>
    <lineage>
        <taxon>Eukaryota</taxon>
        <taxon>Metazoa</taxon>
        <taxon>Chordata</taxon>
        <taxon>Craniata</taxon>
        <taxon>Vertebrata</taxon>
        <taxon>Euteleostomi</taxon>
        <taxon>Actinopterygii</taxon>
        <taxon>Neopterygii</taxon>
        <taxon>Teleostei</taxon>
        <taxon>Neoteleostei</taxon>
        <taxon>Acanthomorphata</taxon>
        <taxon>Zeiogadaria</taxon>
        <taxon>Gadariae</taxon>
        <taxon>Gadiformes</taxon>
        <taxon>Muraenolepidoidei</taxon>
        <taxon>Muraenolepididae</taxon>
        <taxon>Muraenolepis</taxon>
    </lineage>
</organism>
<comment type="caution">
    <text evidence="2">The sequence shown here is derived from an EMBL/GenBank/DDBJ whole genome shotgun (WGS) entry which is preliminary data.</text>
</comment>
<evidence type="ECO:0000256" key="1">
    <source>
        <dbReference type="SAM" id="Phobius"/>
    </source>
</evidence>